<dbReference type="Gene3D" id="2.60.40.420">
    <property type="entry name" value="Cupredoxins - blue copper proteins"/>
    <property type="match status" value="1"/>
</dbReference>
<feature type="non-terminal residue" evidence="5">
    <location>
        <position position="1"/>
    </location>
</feature>
<dbReference type="InterPro" id="IPR002355">
    <property type="entry name" value="Cu_oxidase_Cu_BS"/>
</dbReference>
<dbReference type="PANTHER" id="PTHR11709">
    <property type="entry name" value="MULTI-COPPER OXIDASE"/>
    <property type="match status" value="1"/>
</dbReference>
<gene>
    <name evidence="5" type="primary">LAC6</name>
    <name evidence="5" type="ORF">Anas_14093</name>
</gene>
<protein>
    <submittedName>
        <fullName evidence="5">Laccase-6</fullName>
    </submittedName>
</protein>
<dbReference type="PROSITE" id="PS00080">
    <property type="entry name" value="MULTICOPPER_OXIDASE2"/>
    <property type="match status" value="1"/>
</dbReference>
<name>A0A5N5TIB5_9CRUS</name>
<dbReference type="GO" id="GO:0005507">
    <property type="term" value="F:copper ion binding"/>
    <property type="evidence" value="ECO:0007669"/>
    <property type="project" value="InterPro"/>
</dbReference>
<evidence type="ECO:0000313" key="5">
    <source>
        <dbReference type="EMBL" id="KAB7504955.1"/>
    </source>
</evidence>
<evidence type="ECO:0000256" key="1">
    <source>
        <dbReference type="ARBA" id="ARBA00022723"/>
    </source>
</evidence>
<dbReference type="InterPro" id="IPR033138">
    <property type="entry name" value="Cu_oxidase_CS"/>
</dbReference>
<organism evidence="5 6">
    <name type="scientific">Armadillidium nasatum</name>
    <dbReference type="NCBI Taxonomy" id="96803"/>
    <lineage>
        <taxon>Eukaryota</taxon>
        <taxon>Metazoa</taxon>
        <taxon>Ecdysozoa</taxon>
        <taxon>Arthropoda</taxon>
        <taxon>Crustacea</taxon>
        <taxon>Multicrustacea</taxon>
        <taxon>Malacostraca</taxon>
        <taxon>Eumalacostraca</taxon>
        <taxon>Peracarida</taxon>
        <taxon>Isopoda</taxon>
        <taxon>Oniscidea</taxon>
        <taxon>Crinocheta</taxon>
        <taxon>Armadillidiidae</taxon>
        <taxon>Armadillidium</taxon>
    </lineage>
</organism>
<feature type="domain" description="Plastocyanin-like" evidence="4">
    <location>
        <begin position="103"/>
        <end position="236"/>
    </location>
</feature>
<dbReference type="EMBL" id="SEYY01002075">
    <property type="protein sequence ID" value="KAB7504955.1"/>
    <property type="molecule type" value="Genomic_DNA"/>
</dbReference>
<dbReference type="InterPro" id="IPR011706">
    <property type="entry name" value="Cu-oxidase_C"/>
</dbReference>
<evidence type="ECO:0000256" key="2">
    <source>
        <dbReference type="ARBA" id="ARBA00023002"/>
    </source>
</evidence>
<dbReference type="SUPFAM" id="SSF49503">
    <property type="entry name" value="Cupredoxins"/>
    <property type="match status" value="1"/>
</dbReference>
<evidence type="ECO:0000313" key="6">
    <source>
        <dbReference type="Proteomes" id="UP000326759"/>
    </source>
</evidence>
<accession>A0A5N5TIB5</accession>
<keyword evidence="2" id="KW-0560">Oxidoreductase</keyword>
<evidence type="ECO:0000256" key="3">
    <source>
        <dbReference type="ARBA" id="ARBA00023008"/>
    </source>
</evidence>
<dbReference type="PANTHER" id="PTHR11709:SF394">
    <property type="entry name" value="FI03373P-RELATED"/>
    <property type="match status" value="1"/>
</dbReference>
<dbReference type="GO" id="GO:0005886">
    <property type="term" value="C:plasma membrane"/>
    <property type="evidence" value="ECO:0007669"/>
    <property type="project" value="TreeGrafter"/>
</dbReference>
<dbReference type="Proteomes" id="UP000326759">
    <property type="component" value="Unassembled WGS sequence"/>
</dbReference>
<reference evidence="5 6" key="1">
    <citation type="journal article" date="2019" name="PLoS Biol.">
        <title>Sex chromosomes control vertical transmission of feminizing Wolbachia symbionts in an isopod.</title>
        <authorList>
            <person name="Becking T."/>
            <person name="Chebbi M.A."/>
            <person name="Giraud I."/>
            <person name="Moumen B."/>
            <person name="Laverre T."/>
            <person name="Caubet Y."/>
            <person name="Peccoud J."/>
            <person name="Gilbert C."/>
            <person name="Cordaux R."/>
        </authorList>
    </citation>
    <scope>NUCLEOTIDE SEQUENCE [LARGE SCALE GENOMIC DNA]</scope>
    <source>
        <strain evidence="5">ANa2</strain>
        <tissue evidence="5">Whole body excluding digestive tract and cuticle</tissue>
    </source>
</reference>
<dbReference type="PROSITE" id="PS00079">
    <property type="entry name" value="MULTICOPPER_OXIDASE1"/>
    <property type="match status" value="1"/>
</dbReference>
<dbReference type="AlphaFoldDB" id="A0A5N5TIB5"/>
<sequence length="326" mass="37333">QLNTLNEAPGDRTTFYSAADIRNQDHFEDVSAYAREPDYKIWLESEFYPRDDDWVHNKDFYPFFGVKKNLRLFMPQMNNITFKLPNVPPLSQPEEVDETLFCNESSLTNCSESFCHCTHIYNVEFGSLVEIILVDIGAIYYANHPFHFHGHAFAVLGMERIGAHSTTLKAVQNLDKSKKLMRNFKNPPIKDSVTVPDGGYTVIRFIANNPGYWLFHCHLTFHLETGMALVFHVGNQKDLPPVPKGFPRCGSWLPKPANDLHYEISKLTSEVTFGNPFSRIKYTLFTEKKNETTNEQPEAVPHTGGTVRNTMSLTFICFMVQLNVLI</sequence>
<dbReference type="InterPro" id="IPR045087">
    <property type="entry name" value="Cu-oxidase_fam"/>
</dbReference>
<dbReference type="GO" id="GO:0006826">
    <property type="term" value="P:iron ion transport"/>
    <property type="evidence" value="ECO:0007669"/>
    <property type="project" value="TreeGrafter"/>
</dbReference>
<comment type="caution">
    <text evidence="5">The sequence shown here is derived from an EMBL/GenBank/DDBJ whole genome shotgun (WGS) entry which is preliminary data.</text>
</comment>
<dbReference type="GO" id="GO:0016491">
    <property type="term" value="F:oxidoreductase activity"/>
    <property type="evidence" value="ECO:0007669"/>
    <property type="project" value="UniProtKB-KW"/>
</dbReference>
<keyword evidence="1" id="KW-0479">Metal-binding</keyword>
<proteinExistence type="predicted"/>
<dbReference type="Pfam" id="PF07731">
    <property type="entry name" value="Cu-oxidase_2"/>
    <property type="match status" value="1"/>
</dbReference>
<dbReference type="OrthoDB" id="2121828at2759"/>
<dbReference type="InterPro" id="IPR008972">
    <property type="entry name" value="Cupredoxin"/>
</dbReference>
<keyword evidence="6" id="KW-1185">Reference proteome</keyword>
<dbReference type="CDD" id="cd13905">
    <property type="entry name" value="CuRO_3_tcLLC2_insect_like"/>
    <property type="match status" value="1"/>
</dbReference>
<evidence type="ECO:0000259" key="4">
    <source>
        <dbReference type="Pfam" id="PF07731"/>
    </source>
</evidence>
<keyword evidence="3" id="KW-0186">Copper</keyword>